<dbReference type="GO" id="GO:1990072">
    <property type="term" value="C:TRAPPIII protein complex"/>
    <property type="evidence" value="ECO:0007669"/>
    <property type="project" value="TreeGrafter"/>
</dbReference>
<dbReference type="InterPro" id="IPR057651">
    <property type="entry name" value="Ig_TPPC8_C"/>
</dbReference>
<feature type="domain" description="TPPC8 first Ig-like" evidence="2">
    <location>
        <begin position="605"/>
        <end position="760"/>
    </location>
</feature>
<dbReference type="PANTHER" id="PTHR12975">
    <property type="entry name" value="TRANSPORT PROTEIN TRAPP"/>
    <property type="match status" value="1"/>
</dbReference>
<dbReference type="Pfam" id="PF12739">
    <property type="entry name" value="TRAPPC-Trs85"/>
    <property type="match status" value="1"/>
</dbReference>
<dbReference type="Gene3D" id="1.25.40.10">
    <property type="entry name" value="Tetratricopeptide repeat domain"/>
    <property type="match status" value="1"/>
</dbReference>
<dbReference type="InterPro" id="IPR024420">
    <property type="entry name" value="TRAPP_III_complex_Trs85"/>
</dbReference>
<dbReference type="Pfam" id="PF24545">
    <property type="entry name" value="Ig_TPPC8_1st"/>
    <property type="match status" value="1"/>
</dbReference>
<name>A0AAE1TDT8_9FABA</name>
<organism evidence="3 4">
    <name type="scientific">Acacia crassicarpa</name>
    <name type="common">northern wattle</name>
    <dbReference type="NCBI Taxonomy" id="499986"/>
    <lineage>
        <taxon>Eukaryota</taxon>
        <taxon>Viridiplantae</taxon>
        <taxon>Streptophyta</taxon>
        <taxon>Embryophyta</taxon>
        <taxon>Tracheophyta</taxon>
        <taxon>Spermatophyta</taxon>
        <taxon>Magnoliopsida</taxon>
        <taxon>eudicotyledons</taxon>
        <taxon>Gunneridae</taxon>
        <taxon>Pentapetalae</taxon>
        <taxon>rosids</taxon>
        <taxon>fabids</taxon>
        <taxon>Fabales</taxon>
        <taxon>Fabaceae</taxon>
        <taxon>Caesalpinioideae</taxon>
        <taxon>mimosoid clade</taxon>
        <taxon>Acacieae</taxon>
        <taxon>Acacia</taxon>
    </lineage>
</organism>
<comment type="caution">
    <text evidence="3">The sequence shown here is derived from an EMBL/GenBank/DDBJ whole genome shotgun (WGS) entry which is preliminary data.</text>
</comment>
<dbReference type="EMBL" id="JAWXYG010000002">
    <property type="protein sequence ID" value="KAK4281732.1"/>
    <property type="molecule type" value="Genomic_DNA"/>
</dbReference>
<evidence type="ECO:0008006" key="5">
    <source>
        <dbReference type="Google" id="ProtNLM"/>
    </source>
</evidence>
<dbReference type="SUPFAM" id="SSF48452">
    <property type="entry name" value="TPR-like"/>
    <property type="match status" value="1"/>
</dbReference>
<evidence type="ECO:0000259" key="1">
    <source>
        <dbReference type="Pfam" id="PF24542"/>
    </source>
</evidence>
<dbReference type="InterPro" id="IPR058541">
    <property type="entry name" value="Ig_TPPC8_1st"/>
</dbReference>
<proteinExistence type="predicted"/>
<sequence>MDPAKTPLGQMLLDEITPVVMVLSTPSVEEACLKNGLSFLHMLTPFSSFNNIDVPVRTASDQPYRLQKFKLRLYYASAVRKPDLEVAKEHLRQVITEAGEKQFSELSLDTPEINHVLENYQSGNAPSWLHFFNKELIRAVSFSEHETFDHPVACLLAVSSKDEQPINRFIDLFNTNKLPSLLNDGMMDPKILKHYLLVHDNQDGLADRATKILTEMRSTFGTSDCALLCINSSTDAPVKHEENPWASYLWQNSDGSPGQHLGFFLNTDDITMIKDLMQDFSSKHIIPSMEQKIRVLNQQVSATRKGFRNQIKNLWWRKGKEDGTDSANGPMYGFSSTESQIRVLGDYAFMLKDYELALSNYRLISTDYKLDKAWKRYAGVQEMMGLAYFMLDQSRKEAEYCMENAFTTYLKLGSSGQQNATRCGLWWIEMLKARDLYKEAAPIYFRICGEDILHSAVMLEQASYCYSSKPSMLRKFGFHLVLSGDRYNKCDQIKHAIRTYRSALSVFSRTTWSHIKDHVHFHIGQWYASLGMCDVAVKHMLEILACGHQSKTTQELFLSDFLQIVQKTGQTFEVSRLQLPVINTSSLKVVFEDHRTFGSASAANTRESLWRSLEEEIIPSFSSTKSNWLELQSKLISKEYRESNVCVAGEAVKVNVEFKNPLQIPIPVSGVTLICKHFPSAVEVKSDENISRRENDNAGKCEELTACRDMCSENSFLASEVDFLLRGGETTMVQLSVTPREEGTLEVIGVRWKLLGSIVGFHDFDFNHVKKNTLKGKGKGKRSTNEILKFLVIKSIPKLQGSIHPFPDKAHVGDLWHLVLELRNPSEFPVKNLKMKISHPRFLNIGNQESMKSELPACLMKKVDSVPSGANANPFNKSDTVFMFPEGTTVQGATPFAWPLWFRAAFPGKISLYISIYYEIGDISSVIKYRVLRLQYNLQVLPSLDVSFQISPSSLRLQEFLVRMDVVNKTASEDFLVNQLSSIGSNWEISLLQPADTIFPSKSLKAGQAVSCFLTLKNCRSLLAAKDNISLVPKPVKNDIILVPQGSEDSVYDVSSEPLVNFHHYEKQQQELQHEAQGDLNTVDFVLISRPLQSNSDAGFVGPPVVMSHYACHCSTASTGPISWLLDGPRTLHHNFSASFCEINLKMLLHNSSDATAFVRITTSDSAVNGGHLNSANTAVSESSSDDQGGWRHVTPVNEVKVTSNISGTQPETPLSLGSVSPYIWSGSSSTKIRLESMSSAEIPLQICMFSPGIYDLSNYVLHWNLLLAEGQGDQDEMRRQSGKCVGYTYYLTVLQST</sequence>
<evidence type="ECO:0000313" key="4">
    <source>
        <dbReference type="Proteomes" id="UP001293593"/>
    </source>
</evidence>
<dbReference type="Proteomes" id="UP001293593">
    <property type="component" value="Unassembled WGS sequence"/>
</dbReference>
<evidence type="ECO:0000259" key="2">
    <source>
        <dbReference type="Pfam" id="PF24545"/>
    </source>
</evidence>
<dbReference type="Pfam" id="PF24542">
    <property type="entry name" value="Ig_TPPC8_C"/>
    <property type="match status" value="1"/>
</dbReference>
<accession>A0AAE1TDT8</accession>
<keyword evidence="4" id="KW-1185">Reference proteome</keyword>
<dbReference type="PANTHER" id="PTHR12975:SF6">
    <property type="entry name" value="TRAFFICKING PROTEIN PARTICLE COMPLEX SUBUNIT 8"/>
    <property type="match status" value="1"/>
</dbReference>
<reference evidence="3" key="1">
    <citation type="submission" date="2023-10" db="EMBL/GenBank/DDBJ databases">
        <title>Chromosome-level genome of the transformable northern wattle, Acacia crassicarpa.</title>
        <authorList>
            <person name="Massaro I."/>
            <person name="Sinha N.R."/>
            <person name="Poethig S."/>
            <person name="Leichty A.R."/>
        </authorList>
    </citation>
    <scope>NUCLEOTIDE SEQUENCE</scope>
    <source>
        <strain evidence="3">Acra3RX</strain>
        <tissue evidence="3">Leaf</tissue>
    </source>
</reference>
<dbReference type="InterPro" id="IPR011990">
    <property type="entry name" value="TPR-like_helical_dom_sf"/>
</dbReference>
<evidence type="ECO:0000313" key="3">
    <source>
        <dbReference type="EMBL" id="KAK4281732.1"/>
    </source>
</evidence>
<protein>
    <recommendedName>
        <fullName evidence="5">Trafficking protein particle complex subunit 8</fullName>
    </recommendedName>
</protein>
<gene>
    <name evidence="3" type="ORF">QN277_013191</name>
</gene>
<feature type="domain" description="TPPC8 C-terminal Ig-like" evidence="1">
    <location>
        <begin position="1200"/>
        <end position="1259"/>
    </location>
</feature>